<feature type="domain" description="VTT" evidence="8">
    <location>
        <begin position="1"/>
        <end position="48"/>
    </location>
</feature>
<keyword evidence="4 7" id="KW-0812">Transmembrane</keyword>
<evidence type="ECO:0000256" key="3">
    <source>
        <dbReference type="ARBA" id="ARBA00022475"/>
    </source>
</evidence>
<dbReference type="GO" id="GO:0005886">
    <property type="term" value="C:plasma membrane"/>
    <property type="evidence" value="ECO:0007669"/>
    <property type="project" value="UniProtKB-SubCell"/>
</dbReference>
<feature type="transmembrane region" description="Helical" evidence="7">
    <location>
        <begin position="28"/>
        <end position="50"/>
    </location>
</feature>
<reference evidence="9 10" key="1">
    <citation type="submission" date="2016-10" db="EMBL/GenBank/DDBJ databases">
        <authorList>
            <person name="de Groot N.N."/>
        </authorList>
    </citation>
    <scope>NUCLEOTIDE SEQUENCE [LARGE SCALE GENOMIC DNA]</scope>
    <source>
        <strain evidence="9 10">OK461</strain>
    </source>
</reference>
<keyword evidence="3 7" id="KW-1003">Cell membrane</keyword>
<dbReference type="EMBL" id="FONR01000015">
    <property type="protein sequence ID" value="SFG04401.1"/>
    <property type="molecule type" value="Genomic_DNA"/>
</dbReference>
<evidence type="ECO:0000256" key="5">
    <source>
        <dbReference type="ARBA" id="ARBA00022989"/>
    </source>
</evidence>
<evidence type="ECO:0000256" key="2">
    <source>
        <dbReference type="ARBA" id="ARBA00010792"/>
    </source>
</evidence>
<evidence type="ECO:0000256" key="6">
    <source>
        <dbReference type="ARBA" id="ARBA00023136"/>
    </source>
</evidence>
<dbReference type="InterPro" id="IPR032816">
    <property type="entry name" value="VTT_dom"/>
</dbReference>
<dbReference type="InterPro" id="IPR032818">
    <property type="entry name" value="DedA-like"/>
</dbReference>
<evidence type="ECO:0000256" key="7">
    <source>
        <dbReference type="RuleBase" id="RU367016"/>
    </source>
</evidence>
<keyword evidence="5 7" id="KW-1133">Transmembrane helix</keyword>
<dbReference type="Pfam" id="PF09335">
    <property type="entry name" value="VTT_dom"/>
    <property type="match status" value="1"/>
</dbReference>
<organism evidence="9 10">
    <name type="scientific">Streptomyces mirabilis</name>
    <dbReference type="NCBI Taxonomy" id="68239"/>
    <lineage>
        <taxon>Bacteria</taxon>
        <taxon>Bacillati</taxon>
        <taxon>Actinomycetota</taxon>
        <taxon>Actinomycetes</taxon>
        <taxon>Kitasatosporales</taxon>
        <taxon>Streptomycetaceae</taxon>
        <taxon>Streptomyces</taxon>
    </lineage>
</organism>
<proteinExistence type="inferred from homology"/>
<dbReference type="PANTHER" id="PTHR30353">
    <property type="entry name" value="INNER MEMBRANE PROTEIN DEDA-RELATED"/>
    <property type="match status" value="1"/>
</dbReference>
<comment type="similarity">
    <text evidence="2 7">Belongs to the DedA family.</text>
</comment>
<dbReference type="Proteomes" id="UP000181942">
    <property type="component" value="Unassembled WGS sequence"/>
</dbReference>
<name>A0A1I2NT07_9ACTN</name>
<dbReference type="AlphaFoldDB" id="A0A1I2NT07"/>
<dbReference type="PANTHER" id="PTHR30353:SF0">
    <property type="entry name" value="TRANSMEMBRANE PROTEIN"/>
    <property type="match status" value="1"/>
</dbReference>
<evidence type="ECO:0000313" key="9">
    <source>
        <dbReference type="EMBL" id="SFG04401.1"/>
    </source>
</evidence>
<accession>A0A1I2NT07</accession>
<protein>
    <submittedName>
        <fullName evidence="9">SNARE associated Golgi protein</fullName>
    </submittedName>
</protein>
<comment type="caution">
    <text evidence="7">Lacks conserved residue(s) required for the propagation of feature annotation.</text>
</comment>
<evidence type="ECO:0000259" key="8">
    <source>
        <dbReference type="Pfam" id="PF09335"/>
    </source>
</evidence>
<evidence type="ECO:0000256" key="4">
    <source>
        <dbReference type="ARBA" id="ARBA00022692"/>
    </source>
</evidence>
<comment type="subcellular location">
    <subcellularLocation>
        <location evidence="1 7">Cell membrane</location>
        <topology evidence="1 7">Multi-pass membrane protein</topology>
    </subcellularLocation>
</comment>
<gene>
    <name evidence="9" type="ORF">SAMN02787118_11533</name>
</gene>
<keyword evidence="6 7" id="KW-0472">Membrane</keyword>
<sequence length="56" mass="6038">MFVGRFVAVLRTLVPTLCGATRMPLRRYFLWALVSSAVWAPSCVLIGYVLGPAGPG</sequence>
<evidence type="ECO:0000256" key="1">
    <source>
        <dbReference type="ARBA" id="ARBA00004651"/>
    </source>
</evidence>
<evidence type="ECO:0000313" key="10">
    <source>
        <dbReference type="Proteomes" id="UP000181942"/>
    </source>
</evidence>